<name>A0AAN1GT56_9RHOB</name>
<evidence type="ECO:0000259" key="2">
    <source>
        <dbReference type="Pfam" id="PF03992"/>
    </source>
</evidence>
<feature type="chain" id="PRO_5042948460" description="ABM domain-containing protein" evidence="1">
    <location>
        <begin position="30"/>
        <end position="112"/>
    </location>
</feature>
<feature type="domain" description="ABM" evidence="2">
    <location>
        <begin position="50"/>
        <end position="94"/>
    </location>
</feature>
<evidence type="ECO:0000313" key="3">
    <source>
        <dbReference type="EMBL" id="ATG44743.1"/>
    </source>
</evidence>
<gene>
    <name evidence="3" type="ORF">PhaeoP13_02841</name>
</gene>
<protein>
    <recommendedName>
        <fullName evidence="2">ABM domain-containing protein</fullName>
    </recommendedName>
</protein>
<accession>A0AAN1GT56</accession>
<dbReference type="AlphaFoldDB" id="A0AAN1GT56"/>
<dbReference type="Proteomes" id="UP000218606">
    <property type="component" value="Chromosome"/>
</dbReference>
<dbReference type="InterPro" id="IPR007138">
    <property type="entry name" value="ABM_dom"/>
</dbReference>
<dbReference type="SUPFAM" id="SSF54909">
    <property type="entry name" value="Dimeric alpha+beta barrel"/>
    <property type="match status" value="1"/>
</dbReference>
<evidence type="ECO:0000256" key="1">
    <source>
        <dbReference type="SAM" id="SignalP"/>
    </source>
</evidence>
<keyword evidence="1" id="KW-0732">Signal</keyword>
<feature type="signal peptide" evidence="1">
    <location>
        <begin position="1"/>
        <end position="29"/>
    </location>
</feature>
<dbReference type="InterPro" id="IPR011008">
    <property type="entry name" value="Dimeric_a/b-barrel"/>
</dbReference>
<reference evidence="3 4" key="1">
    <citation type="journal article" date="2017" name="Front. Microbiol.">
        <title>Phaeobacter piscinae sp. nov., a species of the Roseobacter group and potential aquaculture probiont.</title>
        <authorList>
            <person name="Sonnenschein E.C."/>
            <person name="Phippen C.B.W."/>
            <person name="Nielsen K.F."/>
            <person name="Mateiu R.V."/>
            <person name="Melchiorsen J."/>
            <person name="Gram L."/>
            <person name="Overmann J."/>
            <person name="Freese H.M."/>
        </authorList>
    </citation>
    <scope>NUCLEOTIDE SEQUENCE [LARGE SCALE GENOMIC DNA]</scope>
    <source>
        <strain evidence="3 4">P13</strain>
    </source>
</reference>
<dbReference type="RefSeq" id="WP_420849905.1">
    <property type="nucleotide sequence ID" value="NZ_CP010656.1"/>
</dbReference>
<organism evidence="3 4">
    <name type="scientific">Phaeobacter piscinae</name>
    <dbReference type="NCBI Taxonomy" id="1580596"/>
    <lineage>
        <taxon>Bacteria</taxon>
        <taxon>Pseudomonadati</taxon>
        <taxon>Pseudomonadota</taxon>
        <taxon>Alphaproteobacteria</taxon>
        <taxon>Rhodobacterales</taxon>
        <taxon>Roseobacteraceae</taxon>
        <taxon>Phaeobacter</taxon>
    </lineage>
</organism>
<sequence>MAGLLRLPRRSVIAAVPACLLALRAAAWGAPRAPTSGSQPVLRVETQISEAAAASLATALRRTPGCLRVDVFRGEGQEVAMFQRWRTRDEGDAFWSGRTNAGGLAYLNRLEI</sequence>
<proteinExistence type="predicted"/>
<evidence type="ECO:0000313" key="4">
    <source>
        <dbReference type="Proteomes" id="UP000218606"/>
    </source>
</evidence>
<dbReference type="Pfam" id="PF03992">
    <property type="entry name" value="ABM"/>
    <property type="match status" value="1"/>
</dbReference>
<dbReference type="EMBL" id="CP010767">
    <property type="protein sequence ID" value="ATG44743.1"/>
    <property type="molecule type" value="Genomic_DNA"/>
</dbReference>